<proteinExistence type="predicted"/>
<dbReference type="AlphaFoldDB" id="A0A834IDP7"/>
<organism evidence="2 3">
    <name type="scientific">Rhynchophorus ferrugineus</name>
    <name type="common">Red palm weevil</name>
    <name type="synonym">Curculio ferrugineus</name>
    <dbReference type="NCBI Taxonomy" id="354439"/>
    <lineage>
        <taxon>Eukaryota</taxon>
        <taxon>Metazoa</taxon>
        <taxon>Ecdysozoa</taxon>
        <taxon>Arthropoda</taxon>
        <taxon>Hexapoda</taxon>
        <taxon>Insecta</taxon>
        <taxon>Pterygota</taxon>
        <taxon>Neoptera</taxon>
        <taxon>Endopterygota</taxon>
        <taxon>Coleoptera</taxon>
        <taxon>Polyphaga</taxon>
        <taxon>Cucujiformia</taxon>
        <taxon>Curculionidae</taxon>
        <taxon>Dryophthorinae</taxon>
        <taxon>Rhynchophorus</taxon>
    </lineage>
</organism>
<feature type="region of interest" description="Disordered" evidence="1">
    <location>
        <begin position="1"/>
        <end position="55"/>
    </location>
</feature>
<feature type="non-terminal residue" evidence="2">
    <location>
        <position position="111"/>
    </location>
</feature>
<sequence>MSRVVLRVRNPWNTTRGGENGENVKIKKIPRRGRKICRPADPSSPSRVSRPPPRPVSVTVWKIAISARRGSKIIPREQSFCAENFSSMECPEIRFVHAWAMAGTVGGRRAA</sequence>
<gene>
    <name evidence="2" type="ORF">GWI33_010864</name>
</gene>
<evidence type="ECO:0000256" key="1">
    <source>
        <dbReference type="SAM" id="MobiDB-lite"/>
    </source>
</evidence>
<evidence type="ECO:0000313" key="2">
    <source>
        <dbReference type="EMBL" id="KAF7276160.1"/>
    </source>
</evidence>
<protein>
    <submittedName>
        <fullName evidence="2">Uncharacterized protein</fullName>
    </submittedName>
</protein>
<reference evidence="2" key="1">
    <citation type="submission" date="2020-08" db="EMBL/GenBank/DDBJ databases">
        <title>Genome sequencing and assembly of the red palm weevil Rhynchophorus ferrugineus.</title>
        <authorList>
            <person name="Dias G.B."/>
            <person name="Bergman C.M."/>
            <person name="Manee M."/>
        </authorList>
    </citation>
    <scope>NUCLEOTIDE SEQUENCE</scope>
    <source>
        <strain evidence="2">AA-2017</strain>
        <tissue evidence="2">Whole larva</tissue>
    </source>
</reference>
<comment type="caution">
    <text evidence="2">The sequence shown here is derived from an EMBL/GenBank/DDBJ whole genome shotgun (WGS) entry which is preliminary data.</text>
</comment>
<dbReference type="Proteomes" id="UP000625711">
    <property type="component" value="Unassembled WGS sequence"/>
</dbReference>
<name>A0A834IDP7_RHYFE</name>
<keyword evidence="3" id="KW-1185">Reference proteome</keyword>
<evidence type="ECO:0000313" key="3">
    <source>
        <dbReference type="Proteomes" id="UP000625711"/>
    </source>
</evidence>
<feature type="compositionally biased region" description="Basic residues" evidence="1">
    <location>
        <begin position="26"/>
        <end position="37"/>
    </location>
</feature>
<dbReference type="EMBL" id="JAACXV010008202">
    <property type="protein sequence ID" value="KAF7276160.1"/>
    <property type="molecule type" value="Genomic_DNA"/>
</dbReference>
<accession>A0A834IDP7</accession>